<sequence length="238" mass="25718">MGEWEDPFNIIGFVGGVVLATALLPQIYLAHSRKSTADISYLWQAVYTVGLLTLMIYYFHFRLWAVFYPMAFEFSSLMYLTGLKIYYEVCLGNVAPPEELPSLLEANRSGPSLLDASRSGRIGRMPSKLSLDAIDDASKSGRRSRMLSKSSLRDASSNGVVCPQGQPSVSGTTSLDLPRPPVMGRTRSRPHSPDAVSGAGTEVGGGAIPRHEQRADEAKEAQASAVAADDSIHVLPSE</sequence>
<evidence type="ECO:0000256" key="2">
    <source>
        <dbReference type="ARBA" id="ARBA00022692"/>
    </source>
</evidence>
<evidence type="ECO:0000256" key="6">
    <source>
        <dbReference type="SAM" id="Phobius"/>
    </source>
</evidence>
<proteinExistence type="predicted"/>
<name>D8LCW9_ECTSI</name>
<dbReference type="InterPro" id="IPR006603">
    <property type="entry name" value="PQ-loop_rpt"/>
</dbReference>
<feature type="compositionally biased region" description="Basic and acidic residues" evidence="5">
    <location>
        <begin position="209"/>
        <end position="220"/>
    </location>
</feature>
<dbReference type="AlphaFoldDB" id="D8LCW9"/>
<reference evidence="7 8" key="1">
    <citation type="journal article" date="2010" name="Nature">
        <title>The Ectocarpus genome and the independent evolution of multicellularity in brown algae.</title>
        <authorList>
            <person name="Cock J.M."/>
            <person name="Sterck L."/>
            <person name="Rouze P."/>
            <person name="Scornet D."/>
            <person name="Allen A.E."/>
            <person name="Amoutzias G."/>
            <person name="Anthouard V."/>
            <person name="Artiguenave F."/>
            <person name="Aury J.M."/>
            <person name="Badger J.H."/>
            <person name="Beszteri B."/>
            <person name="Billiau K."/>
            <person name="Bonnet E."/>
            <person name="Bothwell J.H."/>
            <person name="Bowler C."/>
            <person name="Boyen C."/>
            <person name="Brownlee C."/>
            <person name="Carrano C.J."/>
            <person name="Charrier B."/>
            <person name="Cho G.Y."/>
            <person name="Coelho S.M."/>
            <person name="Collen J."/>
            <person name="Corre E."/>
            <person name="Da Silva C."/>
            <person name="Delage L."/>
            <person name="Delaroque N."/>
            <person name="Dittami S.M."/>
            <person name="Doulbeau S."/>
            <person name="Elias M."/>
            <person name="Farnham G."/>
            <person name="Gachon C.M."/>
            <person name="Gschloessl B."/>
            <person name="Heesch S."/>
            <person name="Jabbari K."/>
            <person name="Jubin C."/>
            <person name="Kawai H."/>
            <person name="Kimura K."/>
            <person name="Kloareg B."/>
            <person name="Kupper F.C."/>
            <person name="Lang D."/>
            <person name="Le Bail A."/>
            <person name="Leblanc C."/>
            <person name="Lerouge P."/>
            <person name="Lohr M."/>
            <person name="Lopez P.J."/>
            <person name="Martens C."/>
            <person name="Maumus F."/>
            <person name="Michel G."/>
            <person name="Miranda-Saavedra D."/>
            <person name="Morales J."/>
            <person name="Moreau H."/>
            <person name="Motomura T."/>
            <person name="Nagasato C."/>
            <person name="Napoli C.A."/>
            <person name="Nelson D.R."/>
            <person name="Nyvall-Collen P."/>
            <person name="Peters A.F."/>
            <person name="Pommier C."/>
            <person name="Potin P."/>
            <person name="Poulain J."/>
            <person name="Quesneville H."/>
            <person name="Read B."/>
            <person name="Rensing S.A."/>
            <person name="Ritter A."/>
            <person name="Rousvoal S."/>
            <person name="Samanta M."/>
            <person name="Samson G."/>
            <person name="Schroeder D.C."/>
            <person name="Segurens B."/>
            <person name="Strittmatter M."/>
            <person name="Tonon T."/>
            <person name="Tregear J.W."/>
            <person name="Valentin K."/>
            <person name="von Dassow P."/>
            <person name="Yamagishi T."/>
            <person name="Van de Peer Y."/>
            <person name="Wincker P."/>
        </authorList>
    </citation>
    <scope>NUCLEOTIDE SEQUENCE [LARGE SCALE GENOMIC DNA]</scope>
    <source>
        <strain evidence="8">Ec32 / CCAP1310/4</strain>
    </source>
</reference>
<organism evidence="7 8">
    <name type="scientific">Ectocarpus siliculosus</name>
    <name type="common">Brown alga</name>
    <name type="synonym">Conferva siliculosa</name>
    <dbReference type="NCBI Taxonomy" id="2880"/>
    <lineage>
        <taxon>Eukaryota</taxon>
        <taxon>Sar</taxon>
        <taxon>Stramenopiles</taxon>
        <taxon>Ochrophyta</taxon>
        <taxon>PX clade</taxon>
        <taxon>Phaeophyceae</taxon>
        <taxon>Ectocarpales</taxon>
        <taxon>Ectocarpaceae</taxon>
        <taxon>Ectocarpus</taxon>
    </lineage>
</organism>
<feature type="compositionally biased region" description="Polar residues" evidence="5">
    <location>
        <begin position="154"/>
        <end position="175"/>
    </location>
</feature>
<dbReference type="Proteomes" id="UP000002630">
    <property type="component" value="Linkage Group LG34"/>
</dbReference>
<dbReference type="InParanoid" id="D8LCW9"/>
<feature type="region of interest" description="Disordered" evidence="5">
    <location>
        <begin position="140"/>
        <end position="238"/>
    </location>
</feature>
<evidence type="ECO:0000256" key="4">
    <source>
        <dbReference type="ARBA" id="ARBA00023136"/>
    </source>
</evidence>
<feature type="transmembrane region" description="Helical" evidence="6">
    <location>
        <begin position="41"/>
        <end position="59"/>
    </location>
</feature>
<keyword evidence="3 6" id="KW-1133">Transmembrane helix</keyword>
<comment type="subcellular location">
    <subcellularLocation>
        <location evidence="1">Membrane</location>
        <topology evidence="1">Multi-pass membrane protein</topology>
    </subcellularLocation>
</comment>
<evidence type="ECO:0000256" key="3">
    <source>
        <dbReference type="ARBA" id="ARBA00022989"/>
    </source>
</evidence>
<evidence type="ECO:0000256" key="5">
    <source>
        <dbReference type="SAM" id="MobiDB-lite"/>
    </source>
</evidence>
<gene>
    <name evidence="7" type="ORF">Esi_0111_0085</name>
</gene>
<dbReference type="GO" id="GO:0016020">
    <property type="term" value="C:membrane"/>
    <property type="evidence" value="ECO:0007669"/>
    <property type="project" value="UniProtKB-SubCell"/>
</dbReference>
<keyword evidence="8" id="KW-1185">Reference proteome</keyword>
<evidence type="ECO:0000313" key="7">
    <source>
        <dbReference type="EMBL" id="CBN75511.1"/>
    </source>
</evidence>
<dbReference type="EMBL" id="FN649759">
    <property type="protein sequence ID" value="CBN75511.1"/>
    <property type="molecule type" value="Genomic_DNA"/>
</dbReference>
<keyword evidence="2 6" id="KW-0812">Transmembrane</keyword>
<dbReference type="Gene3D" id="1.20.1280.290">
    <property type="match status" value="1"/>
</dbReference>
<evidence type="ECO:0000313" key="8">
    <source>
        <dbReference type="Proteomes" id="UP000002630"/>
    </source>
</evidence>
<dbReference type="EMBL" id="FN647801">
    <property type="protein sequence ID" value="CBN75511.1"/>
    <property type="molecule type" value="Genomic_DNA"/>
</dbReference>
<evidence type="ECO:0000256" key="1">
    <source>
        <dbReference type="ARBA" id="ARBA00004141"/>
    </source>
</evidence>
<protein>
    <submittedName>
        <fullName evidence="7">Uncharacterized protein</fullName>
    </submittedName>
</protein>
<feature type="transmembrane region" description="Helical" evidence="6">
    <location>
        <begin position="7"/>
        <end position="29"/>
    </location>
</feature>
<dbReference type="Pfam" id="PF04193">
    <property type="entry name" value="PQ-loop"/>
    <property type="match status" value="1"/>
</dbReference>
<accession>D8LCW9</accession>
<dbReference type="OrthoDB" id="8048523at2759"/>
<keyword evidence="4 6" id="KW-0472">Membrane</keyword>